<dbReference type="SUPFAM" id="SSF56954">
    <property type="entry name" value="Outer membrane efflux proteins (OEP)"/>
    <property type="match status" value="1"/>
</dbReference>
<evidence type="ECO:0000256" key="5">
    <source>
        <dbReference type="ARBA" id="ARBA00023136"/>
    </source>
</evidence>
<proteinExistence type="predicted"/>
<dbReference type="EMBL" id="VSSQ01000076">
    <property type="protein sequence ID" value="MPL73848.1"/>
    <property type="molecule type" value="Genomic_DNA"/>
</dbReference>
<dbReference type="GO" id="GO:0015288">
    <property type="term" value="F:porin activity"/>
    <property type="evidence" value="ECO:0007669"/>
    <property type="project" value="TreeGrafter"/>
</dbReference>
<dbReference type="Gene3D" id="1.20.1600.10">
    <property type="entry name" value="Outer membrane efflux proteins (OEP)"/>
    <property type="match status" value="1"/>
</dbReference>
<reference evidence="8" key="1">
    <citation type="submission" date="2019-08" db="EMBL/GenBank/DDBJ databases">
        <authorList>
            <person name="Kucharzyk K."/>
            <person name="Murdoch R.W."/>
            <person name="Higgins S."/>
            <person name="Loffler F."/>
        </authorList>
    </citation>
    <scope>NUCLEOTIDE SEQUENCE</scope>
</reference>
<dbReference type="GO" id="GO:0015562">
    <property type="term" value="F:efflux transmembrane transporter activity"/>
    <property type="evidence" value="ECO:0007669"/>
    <property type="project" value="InterPro"/>
</dbReference>
<gene>
    <name evidence="8" type="ORF">SDC9_19656</name>
</gene>
<evidence type="ECO:0000256" key="6">
    <source>
        <dbReference type="ARBA" id="ARBA00023237"/>
    </source>
</evidence>
<comment type="caution">
    <text evidence="8">The sequence shown here is derived from an EMBL/GenBank/DDBJ whole genome shotgun (WGS) entry which is preliminary data.</text>
</comment>
<evidence type="ECO:0000256" key="7">
    <source>
        <dbReference type="SAM" id="Coils"/>
    </source>
</evidence>
<dbReference type="InterPro" id="IPR003423">
    <property type="entry name" value="OMP_efflux"/>
</dbReference>
<dbReference type="GO" id="GO:1990281">
    <property type="term" value="C:efflux pump complex"/>
    <property type="evidence" value="ECO:0007669"/>
    <property type="project" value="TreeGrafter"/>
</dbReference>
<feature type="coiled-coil region" evidence="7">
    <location>
        <begin position="346"/>
        <end position="373"/>
    </location>
</feature>
<name>A0A644U4J6_9ZZZZ</name>
<dbReference type="Pfam" id="PF02321">
    <property type="entry name" value="OEP"/>
    <property type="match status" value="1"/>
</dbReference>
<protein>
    <recommendedName>
        <fullName evidence="9">Outer membrane protein TolC</fullName>
    </recommendedName>
</protein>
<keyword evidence="2" id="KW-0813">Transport</keyword>
<dbReference type="PANTHER" id="PTHR30026:SF20">
    <property type="entry name" value="OUTER MEMBRANE PROTEIN TOLC"/>
    <property type="match status" value="1"/>
</dbReference>
<evidence type="ECO:0000256" key="1">
    <source>
        <dbReference type="ARBA" id="ARBA00004442"/>
    </source>
</evidence>
<dbReference type="GO" id="GO:0009279">
    <property type="term" value="C:cell outer membrane"/>
    <property type="evidence" value="ECO:0007669"/>
    <property type="project" value="UniProtKB-SubCell"/>
</dbReference>
<dbReference type="PANTHER" id="PTHR30026">
    <property type="entry name" value="OUTER MEMBRANE PROTEIN TOLC"/>
    <property type="match status" value="1"/>
</dbReference>
<organism evidence="8">
    <name type="scientific">bioreactor metagenome</name>
    <dbReference type="NCBI Taxonomy" id="1076179"/>
    <lineage>
        <taxon>unclassified sequences</taxon>
        <taxon>metagenomes</taxon>
        <taxon>ecological metagenomes</taxon>
    </lineage>
</organism>
<keyword evidence="6" id="KW-0998">Cell outer membrane</keyword>
<evidence type="ECO:0000256" key="2">
    <source>
        <dbReference type="ARBA" id="ARBA00022448"/>
    </source>
</evidence>
<sequence length="445" mass="50068">MKRFFILSLIGFYTSCFANAQTQMWSMEACIRYAVDNSPKTKQQVLINSNYKYDQQSAVASFFPSIGASVGVQTNFGRSIDPETNTYSNSSNLSNGYELSGTLPLFDSGQLISKLKISKIARMNGVAELQQIADQQALSTMQAYADAVYYRKAIELAKHKLEESNVTLRKASRMEELGIKGKADVAQIEAQRAEDDYTLTHMQNMYEASVITLKDYMNYPVDQPLEVDTLIPALRTASAIEGVSEIYQTALESNPVAIQTAYKLQTAKLERRVERAKLFPSLSLFGGVNTYYNKTLTGENNMPAFGSQFRNNFGQWVGISLRIPIFDGLTKRTALNKARANIKIAEYKQEETLRQLQTEIEKALQDRDGFAKEIIQMQKQVKANEMAYQITARKFESGLLSAIDLQTSGNKLLQSQAALLQTELKYMLKSRLVDYYKGIPIIETK</sequence>
<evidence type="ECO:0000256" key="4">
    <source>
        <dbReference type="ARBA" id="ARBA00022692"/>
    </source>
</evidence>
<keyword evidence="5" id="KW-0472">Membrane</keyword>
<dbReference type="InterPro" id="IPR051906">
    <property type="entry name" value="TolC-like"/>
</dbReference>
<keyword evidence="4" id="KW-0812">Transmembrane</keyword>
<comment type="subcellular location">
    <subcellularLocation>
        <location evidence="1">Cell outer membrane</location>
    </subcellularLocation>
</comment>
<evidence type="ECO:0000256" key="3">
    <source>
        <dbReference type="ARBA" id="ARBA00022452"/>
    </source>
</evidence>
<keyword evidence="7" id="KW-0175">Coiled coil</keyword>
<evidence type="ECO:0008006" key="9">
    <source>
        <dbReference type="Google" id="ProtNLM"/>
    </source>
</evidence>
<dbReference type="AlphaFoldDB" id="A0A644U4J6"/>
<evidence type="ECO:0000313" key="8">
    <source>
        <dbReference type="EMBL" id="MPL73848.1"/>
    </source>
</evidence>
<accession>A0A644U4J6</accession>
<keyword evidence="3" id="KW-1134">Transmembrane beta strand</keyword>